<feature type="compositionally biased region" description="Low complexity" evidence="5">
    <location>
        <begin position="28"/>
        <end position="37"/>
    </location>
</feature>
<sequence length="557" mass="59305">MKRKQLTCAALAGLLVHALLSAPTVLATEQAAQSASELAEKTEDAAKTQPSLSTPAKETPTVPSQQPAVPGTTTGSSKAPSTTVETKPATESSSVKPVEKPKTETTTSSEGGKETPSTTTSTEKAEVKPLDVEVFPPNEPTNTHPAINVLPTQSIRKGDSFDPMKGVSATDKTDGDITAKITHTGTVDTTTAGEYLLTYSVTNSQGNTATQSVIIRVVEDNIGMYSIEIADFSLPKGSDYVQAIRDRIVVRKPDGTQVPTATANIAVAGQHSTDKPGKLAVEIAVVSEYNTVTKKIVTITILDTNETIRIDVQPTLSLEVGQAFDPYSFAQAYVMNSAGKEEKLAKASASGSVGVWADSNVDNTKPGNYKVTYTALAASGATITRVMDVTVKEKSEKRTPKILVEDKVLYVGDKLNEDMIMEWAKTENPEDSIDGFKVLNGEIKVKLADNTLVETGEHKIEFYASTPEGEETAKTITLTVKNRTAEEPKADPNKTNDETKNVSGTTTTNKALPTKVTTQTGKQLPKTGEQTGSLLVSVIGGVMVLLAFVLRKAKREN</sequence>
<feature type="domain" description="Gram-positive cocci surface proteins LPxTG" evidence="8">
    <location>
        <begin position="518"/>
        <end position="556"/>
    </location>
</feature>
<dbReference type="EMBL" id="ASWA01000004">
    <property type="protein sequence ID" value="EOT64189.1"/>
    <property type="molecule type" value="Genomic_DNA"/>
</dbReference>
<dbReference type="Proteomes" id="UP000013783">
    <property type="component" value="Unassembled WGS sequence"/>
</dbReference>
<evidence type="ECO:0000256" key="1">
    <source>
        <dbReference type="ARBA" id="ARBA00022512"/>
    </source>
</evidence>
<reference evidence="10 12" key="1">
    <citation type="submission" date="2013-02" db="EMBL/GenBank/DDBJ databases">
        <title>The Genome Sequence of Enterococcus malodoratus ATCC_43197.</title>
        <authorList>
            <consortium name="The Broad Institute Genome Sequencing Platform"/>
            <consortium name="The Broad Institute Genome Sequencing Center for Infectious Disease"/>
            <person name="Earl A.M."/>
            <person name="Gilmore M.S."/>
            <person name="Lebreton F."/>
            <person name="Walker B."/>
            <person name="Young S.K."/>
            <person name="Zeng Q."/>
            <person name="Gargeya S."/>
            <person name="Fitzgerald M."/>
            <person name="Haas B."/>
            <person name="Abouelleil A."/>
            <person name="Alvarado L."/>
            <person name="Arachchi H.M."/>
            <person name="Berlin A.M."/>
            <person name="Chapman S.B."/>
            <person name="Dewar J."/>
            <person name="Goldberg J."/>
            <person name="Griggs A."/>
            <person name="Gujja S."/>
            <person name="Hansen M."/>
            <person name="Howarth C."/>
            <person name="Imamovic A."/>
            <person name="Larimer J."/>
            <person name="McCowan C."/>
            <person name="Murphy C."/>
            <person name="Neiman D."/>
            <person name="Pearson M."/>
            <person name="Priest M."/>
            <person name="Roberts A."/>
            <person name="Saif S."/>
            <person name="Shea T."/>
            <person name="Sisk P."/>
            <person name="Sykes S."/>
            <person name="Wortman J."/>
            <person name="Nusbaum C."/>
            <person name="Birren B."/>
        </authorList>
    </citation>
    <scope>NUCLEOTIDE SEQUENCE [LARGE SCALE GENOMIC DNA]</scope>
    <source>
        <strain evidence="10 12">ATCC 43197</strain>
    </source>
</reference>
<evidence type="ECO:0000256" key="2">
    <source>
        <dbReference type="ARBA" id="ARBA00022525"/>
    </source>
</evidence>
<dbReference type="EMBL" id="AJAK01000015">
    <property type="protein sequence ID" value="EOH77397.1"/>
    <property type="molecule type" value="Genomic_DNA"/>
</dbReference>
<dbReference type="OrthoDB" id="2194768at2"/>
<keyword evidence="3 7" id="KW-0732">Signal</keyword>
<keyword evidence="4" id="KW-0572">Peptidoglycan-anchor</keyword>
<evidence type="ECO:0000313" key="10">
    <source>
        <dbReference type="EMBL" id="EOH77397.1"/>
    </source>
</evidence>
<reference evidence="11 13" key="2">
    <citation type="submission" date="2013-03" db="EMBL/GenBank/DDBJ databases">
        <title>The Genome Sequence of Enterococcus malodoratus ATCC_43197 (PacBio/Illumina hybrid assembly).</title>
        <authorList>
            <consortium name="The Broad Institute Genomics Platform"/>
            <consortium name="The Broad Institute Genome Sequencing Center for Infectious Disease"/>
            <person name="Earl A."/>
            <person name="Russ C."/>
            <person name="Gilmore M."/>
            <person name="Surin D."/>
            <person name="Walker B."/>
            <person name="Young S."/>
            <person name="Zeng Q."/>
            <person name="Gargeya S."/>
            <person name="Fitzgerald M."/>
            <person name="Haas B."/>
            <person name="Abouelleil A."/>
            <person name="Allen A.W."/>
            <person name="Alvarado L."/>
            <person name="Arachchi H.M."/>
            <person name="Berlin A.M."/>
            <person name="Chapman S.B."/>
            <person name="Gainer-Dewar J."/>
            <person name="Goldberg J."/>
            <person name="Griggs A."/>
            <person name="Gujja S."/>
            <person name="Hansen M."/>
            <person name="Howarth C."/>
            <person name="Imamovic A."/>
            <person name="Ireland A."/>
            <person name="Larimer J."/>
            <person name="McCowan C."/>
            <person name="Murphy C."/>
            <person name="Pearson M."/>
            <person name="Poon T.W."/>
            <person name="Priest M."/>
            <person name="Roberts A."/>
            <person name="Saif S."/>
            <person name="Shea T."/>
            <person name="Sisk P."/>
            <person name="Sykes S."/>
            <person name="Wortman J."/>
            <person name="Nusbaum C."/>
            <person name="Birren B."/>
        </authorList>
    </citation>
    <scope>NUCLEOTIDE SEQUENCE [LARGE SCALE GENOMIC DNA]</scope>
    <source>
        <strain evidence="11 13">ATCC 43197</strain>
    </source>
</reference>
<evidence type="ECO:0000256" key="6">
    <source>
        <dbReference type="SAM" id="Phobius"/>
    </source>
</evidence>
<feature type="compositionally biased region" description="Polar residues" evidence="5">
    <location>
        <begin position="501"/>
        <end position="528"/>
    </location>
</feature>
<keyword evidence="6" id="KW-0812">Transmembrane</keyword>
<keyword evidence="13" id="KW-1185">Reference proteome</keyword>
<dbReference type="STRING" id="71451.RV07_GL004358"/>
<dbReference type="RefSeq" id="WP_010740869.1">
    <property type="nucleotide sequence ID" value="NZ_KB946250.1"/>
</dbReference>
<dbReference type="Pfam" id="PF00746">
    <property type="entry name" value="Gram_pos_anchor"/>
    <property type="match status" value="1"/>
</dbReference>
<keyword evidence="6" id="KW-1133">Transmembrane helix</keyword>
<evidence type="ECO:0000256" key="3">
    <source>
        <dbReference type="ARBA" id="ARBA00022729"/>
    </source>
</evidence>
<dbReference type="InterPro" id="IPR032179">
    <property type="entry name" value="Cry22Aa_Ig-like"/>
</dbReference>
<feature type="domain" description="Pesticidal crystal protein Cry22Aa Ig-like" evidence="9">
    <location>
        <begin position="152"/>
        <end position="211"/>
    </location>
</feature>
<feature type="compositionally biased region" description="Polar residues" evidence="5">
    <location>
        <begin position="48"/>
        <end position="95"/>
    </location>
</feature>
<feature type="region of interest" description="Disordered" evidence="5">
    <location>
        <begin position="28"/>
        <end position="128"/>
    </location>
</feature>
<evidence type="ECO:0000259" key="8">
    <source>
        <dbReference type="Pfam" id="PF00746"/>
    </source>
</evidence>
<evidence type="ECO:0000313" key="12">
    <source>
        <dbReference type="Proteomes" id="UP000013783"/>
    </source>
</evidence>
<feature type="compositionally biased region" description="Low complexity" evidence="5">
    <location>
        <begin position="104"/>
        <end position="122"/>
    </location>
</feature>
<evidence type="ECO:0000256" key="5">
    <source>
        <dbReference type="SAM" id="MobiDB-lite"/>
    </source>
</evidence>
<gene>
    <name evidence="11" type="ORF">I585_03386</name>
    <name evidence="10" type="ORF">UAI_02034</name>
</gene>
<evidence type="ECO:0000313" key="13">
    <source>
        <dbReference type="Proteomes" id="UP000014148"/>
    </source>
</evidence>
<evidence type="ECO:0000259" key="9">
    <source>
        <dbReference type="Pfam" id="PF16403"/>
    </source>
</evidence>
<keyword evidence="1" id="KW-0134">Cell wall</keyword>
<evidence type="ECO:0000256" key="7">
    <source>
        <dbReference type="SAM" id="SignalP"/>
    </source>
</evidence>
<dbReference type="AlphaFoldDB" id="R2NZE5"/>
<dbReference type="eggNOG" id="COG3227">
    <property type="taxonomic scope" value="Bacteria"/>
</dbReference>
<protein>
    <submittedName>
        <fullName evidence="10">LPXTG-domain-containing protein cell wall anchor domain</fullName>
    </submittedName>
</protein>
<comment type="caution">
    <text evidence="10">The sequence shown here is derived from an EMBL/GenBank/DDBJ whole genome shotgun (WGS) entry which is preliminary data.</text>
</comment>
<keyword evidence="2" id="KW-0964">Secreted</keyword>
<keyword evidence="6" id="KW-0472">Membrane</keyword>
<dbReference type="PATRIC" id="fig|1158601.3.peg.2005"/>
<evidence type="ECO:0000256" key="4">
    <source>
        <dbReference type="ARBA" id="ARBA00023088"/>
    </source>
</evidence>
<dbReference type="Proteomes" id="UP000014148">
    <property type="component" value="Unassembled WGS sequence"/>
</dbReference>
<dbReference type="Gene3D" id="2.60.40.10">
    <property type="entry name" value="Immunoglobulins"/>
    <property type="match status" value="2"/>
</dbReference>
<feature type="transmembrane region" description="Helical" evidence="6">
    <location>
        <begin position="532"/>
        <end position="550"/>
    </location>
</feature>
<proteinExistence type="predicted"/>
<organism evidence="10 12">
    <name type="scientific">Enterococcus malodoratus ATCC 43197</name>
    <dbReference type="NCBI Taxonomy" id="1158601"/>
    <lineage>
        <taxon>Bacteria</taxon>
        <taxon>Bacillati</taxon>
        <taxon>Bacillota</taxon>
        <taxon>Bacilli</taxon>
        <taxon>Lactobacillales</taxon>
        <taxon>Enterococcaceae</taxon>
        <taxon>Enterococcus</taxon>
    </lineage>
</organism>
<feature type="signal peptide" evidence="7">
    <location>
        <begin position="1"/>
        <end position="27"/>
    </location>
</feature>
<name>R2NZE5_9ENTE</name>
<feature type="region of interest" description="Disordered" evidence="5">
    <location>
        <begin position="483"/>
        <end position="528"/>
    </location>
</feature>
<feature type="chain" id="PRO_5004354885" evidence="7">
    <location>
        <begin position="28"/>
        <end position="557"/>
    </location>
</feature>
<dbReference type="Pfam" id="PF16403">
    <property type="entry name" value="Bact_surface_Ig-like"/>
    <property type="match status" value="1"/>
</dbReference>
<dbReference type="InterPro" id="IPR013783">
    <property type="entry name" value="Ig-like_fold"/>
</dbReference>
<evidence type="ECO:0000313" key="11">
    <source>
        <dbReference type="EMBL" id="EOT64189.1"/>
    </source>
</evidence>
<accession>R2NZE5</accession>
<dbReference type="NCBIfam" id="TIGR01167">
    <property type="entry name" value="LPXTG_anchor"/>
    <property type="match status" value="1"/>
</dbReference>
<feature type="compositionally biased region" description="Basic and acidic residues" evidence="5">
    <location>
        <begin position="483"/>
        <end position="500"/>
    </location>
</feature>
<dbReference type="InterPro" id="IPR019931">
    <property type="entry name" value="LPXTG_anchor"/>
</dbReference>